<dbReference type="Proteomes" id="UP000241986">
    <property type="component" value="Unassembled WGS sequence"/>
</dbReference>
<dbReference type="Gene3D" id="3.80.10.10">
    <property type="entry name" value="Ribonuclease Inhibitor"/>
    <property type="match status" value="1"/>
</dbReference>
<comment type="caution">
    <text evidence="2">The sequence shown here is derived from an EMBL/GenBank/DDBJ whole genome shotgun (WGS) entry which is preliminary data.</text>
</comment>
<organism evidence="2 3">
    <name type="scientific">Aeromonas veronii</name>
    <dbReference type="NCBI Taxonomy" id="654"/>
    <lineage>
        <taxon>Bacteria</taxon>
        <taxon>Pseudomonadati</taxon>
        <taxon>Pseudomonadota</taxon>
        <taxon>Gammaproteobacteria</taxon>
        <taxon>Aeromonadales</taxon>
        <taxon>Aeromonadaceae</taxon>
        <taxon>Aeromonas</taxon>
    </lineage>
</organism>
<dbReference type="AlphaFoldDB" id="A0A2T4MZI9"/>
<name>A0A2T4MZI9_AERVE</name>
<protein>
    <recommendedName>
        <fullName evidence="4">Leucine-rich repeat domain-containing protein</fullName>
    </recommendedName>
</protein>
<feature type="chain" id="PRO_5015605287" description="Leucine-rich repeat domain-containing protein" evidence="1">
    <location>
        <begin position="23"/>
        <end position="251"/>
    </location>
</feature>
<evidence type="ECO:0000313" key="3">
    <source>
        <dbReference type="Proteomes" id="UP000241986"/>
    </source>
</evidence>
<dbReference type="EMBL" id="PZKL01000038">
    <property type="protein sequence ID" value="PTH79964.1"/>
    <property type="molecule type" value="Genomic_DNA"/>
</dbReference>
<sequence>MKIKKALLSILAISAVSSFAFAAPQDAYIIKVLMDQTTSGATGTTPTEPEVTAPEGAPDEWLNYFHKKGQLYEIDSLDLWGPKMRSVYLVNKGIKNADMPQKPFGVTSVGYLDLRSNALTNIEFMRGVNSITYSFDVSFNPGITDLSPLSGISVISGGLFRLEGLSITNLNGLENLQFTSDLHINGNPKLTDISALSSLKTSKNVWVDSPAQYKVKPKIGSPFCNGLDTGSISARSINGGAVMTSAMLCQS</sequence>
<dbReference type="InterPro" id="IPR032675">
    <property type="entry name" value="LRR_dom_sf"/>
</dbReference>
<accession>A0A2T4MZI9</accession>
<reference evidence="2 3" key="1">
    <citation type="submission" date="2018-03" db="EMBL/GenBank/DDBJ databases">
        <title>Aeromonas veronii whole genome sequencing and analysis.</title>
        <authorList>
            <person name="Xie H."/>
            <person name="Liu T."/>
            <person name="Wang K."/>
        </authorList>
    </citation>
    <scope>NUCLEOTIDE SEQUENCE [LARGE SCALE GENOMIC DNA]</scope>
    <source>
        <strain evidence="2 3">XH.VA.1</strain>
    </source>
</reference>
<proteinExistence type="predicted"/>
<feature type="signal peptide" evidence="1">
    <location>
        <begin position="1"/>
        <end position="22"/>
    </location>
</feature>
<evidence type="ECO:0008006" key="4">
    <source>
        <dbReference type="Google" id="ProtNLM"/>
    </source>
</evidence>
<evidence type="ECO:0000256" key="1">
    <source>
        <dbReference type="SAM" id="SignalP"/>
    </source>
</evidence>
<dbReference type="SUPFAM" id="SSF52058">
    <property type="entry name" value="L domain-like"/>
    <property type="match status" value="1"/>
</dbReference>
<keyword evidence="1" id="KW-0732">Signal</keyword>
<evidence type="ECO:0000313" key="2">
    <source>
        <dbReference type="EMBL" id="PTH79964.1"/>
    </source>
</evidence>
<gene>
    <name evidence="2" type="ORF">DAA48_17015</name>
</gene>
<dbReference type="RefSeq" id="WP_107684133.1">
    <property type="nucleotide sequence ID" value="NZ_PZKL01000038.1"/>
</dbReference>